<dbReference type="EMBL" id="JACTAG010000003">
    <property type="protein sequence ID" value="MBD3666032.1"/>
    <property type="molecule type" value="Genomic_DNA"/>
</dbReference>
<dbReference type="Proteomes" id="UP000635142">
    <property type="component" value="Unassembled WGS sequence"/>
</dbReference>
<comment type="caution">
    <text evidence="2">The sequence shown here is derived from an EMBL/GenBank/DDBJ whole genome shotgun (WGS) entry which is preliminary data.</text>
</comment>
<dbReference type="SUPFAM" id="SSF54909">
    <property type="entry name" value="Dimeric alpha+beta barrel"/>
    <property type="match status" value="1"/>
</dbReference>
<feature type="domain" description="DUF1330" evidence="1">
    <location>
        <begin position="6"/>
        <end position="93"/>
    </location>
</feature>
<evidence type="ECO:0000313" key="2">
    <source>
        <dbReference type="EMBL" id="MBD3666032.1"/>
    </source>
</evidence>
<evidence type="ECO:0000259" key="1">
    <source>
        <dbReference type="Pfam" id="PF07045"/>
    </source>
</evidence>
<keyword evidence="3" id="KW-1185">Reference proteome</keyword>
<evidence type="ECO:0000313" key="3">
    <source>
        <dbReference type="Proteomes" id="UP000635142"/>
    </source>
</evidence>
<proteinExistence type="predicted"/>
<dbReference type="AlphaFoldDB" id="A0A927D9C5"/>
<dbReference type="PANTHER" id="PTHR41521:SF4">
    <property type="entry name" value="BLR0684 PROTEIN"/>
    <property type="match status" value="1"/>
</dbReference>
<dbReference type="InterPro" id="IPR010753">
    <property type="entry name" value="DUF1330"/>
</dbReference>
<reference evidence="2" key="1">
    <citation type="submission" date="2020-08" db="EMBL/GenBank/DDBJ databases">
        <title>Sulfitobacter aestuariivivens sp. nov., isolated from a tidal flat.</title>
        <authorList>
            <person name="Park S."/>
            <person name="Yoon J.-H."/>
        </authorList>
    </citation>
    <scope>NUCLEOTIDE SEQUENCE</scope>
    <source>
        <strain evidence="2">TSTF-M16</strain>
    </source>
</reference>
<organism evidence="2 3">
    <name type="scientific">Sulfitobacter aestuariivivens</name>
    <dbReference type="NCBI Taxonomy" id="2766981"/>
    <lineage>
        <taxon>Bacteria</taxon>
        <taxon>Pseudomonadati</taxon>
        <taxon>Pseudomonadota</taxon>
        <taxon>Alphaproteobacteria</taxon>
        <taxon>Rhodobacterales</taxon>
        <taxon>Roseobacteraceae</taxon>
        <taxon>Sulfitobacter</taxon>
    </lineage>
</organism>
<sequence length="95" mass="10573">MPAILTATISIKDMEKMMAYGEKAMPTILAHEGEMLYRAQTVDVLRGAADHTFSTAFRFPDVAAVKGWFNSPEYEALHALRNEAADVTFVVHEEV</sequence>
<dbReference type="Gene3D" id="3.30.70.100">
    <property type="match status" value="1"/>
</dbReference>
<dbReference type="Pfam" id="PF07045">
    <property type="entry name" value="DUF1330"/>
    <property type="match status" value="1"/>
</dbReference>
<gene>
    <name evidence="2" type="ORF">H9Q16_19000</name>
</gene>
<dbReference type="PANTHER" id="PTHR41521">
    <property type="match status" value="1"/>
</dbReference>
<protein>
    <submittedName>
        <fullName evidence="2">DUF1330 domain-containing protein</fullName>
    </submittedName>
</protein>
<dbReference type="InterPro" id="IPR011008">
    <property type="entry name" value="Dimeric_a/b-barrel"/>
</dbReference>
<name>A0A927D9C5_9RHOB</name>
<dbReference type="RefSeq" id="WP_191077048.1">
    <property type="nucleotide sequence ID" value="NZ_JACTAG010000003.1"/>
</dbReference>
<accession>A0A927D9C5</accession>